<comment type="caution">
    <text evidence="2">The sequence shown here is derived from an EMBL/GenBank/DDBJ whole genome shotgun (WGS) entry which is preliminary data.</text>
</comment>
<protein>
    <submittedName>
        <fullName evidence="2">Uncharacterized protein</fullName>
    </submittedName>
</protein>
<reference evidence="2" key="1">
    <citation type="journal article" date="2020" name="bioRxiv">
        <title>Whole genome comparisons of ergot fungi reveals the divergence and evolution of species within the genus Claviceps are the result of varying mechanisms driving genome evolution and host range expansion.</title>
        <authorList>
            <person name="Wyka S.A."/>
            <person name="Mondo S.J."/>
            <person name="Liu M."/>
            <person name="Dettman J."/>
            <person name="Nalam V."/>
            <person name="Broders K.D."/>
        </authorList>
    </citation>
    <scope>NUCLEOTIDE SEQUENCE</scope>
    <source>
        <strain evidence="2">CCC 602</strain>
    </source>
</reference>
<evidence type="ECO:0000313" key="3">
    <source>
        <dbReference type="Proteomes" id="UP000748025"/>
    </source>
</evidence>
<dbReference type="Proteomes" id="UP000748025">
    <property type="component" value="Unassembled WGS sequence"/>
</dbReference>
<gene>
    <name evidence="2" type="ORF">E4U43_001394</name>
</gene>
<proteinExistence type="predicted"/>
<evidence type="ECO:0000256" key="1">
    <source>
        <dbReference type="SAM" id="MobiDB-lite"/>
    </source>
</evidence>
<keyword evidence="3" id="KW-1185">Reference proteome</keyword>
<organism evidence="2 3">
    <name type="scientific">Claviceps pusilla</name>
    <dbReference type="NCBI Taxonomy" id="123648"/>
    <lineage>
        <taxon>Eukaryota</taxon>
        <taxon>Fungi</taxon>
        <taxon>Dikarya</taxon>
        <taxon>Ascomycota</taxon>
        <taxon>Pezizomycotina</taxon>
        <taxon>Sordariomycetes</taxon>
        <taxon>Hypocreomycetidae</taxon>
        <taxon>Hypocreales</taxon>
        <taxon>Clavicipitaceae</taxon>
        <taxon>Claviceps</taxon>
    </lineage>
</organism>
<evidence type="ECO:0000313" key="2">
    <source>
        <dbReference type="EMBL" id="KAG6001153.1"/>
    </source>
</evidence>
<dbReference type="EMBL" id="SRPW01001456">
    <property type="protein sequence ID" value="KAG6001153.1"/>
    <property type="molecule type" value="Genomic_DNA"/>
</dbReference>
<accession>A0A9P7N914</accession>
<name>A0A9P7N914_9HYPO</name>
<feature type="region of interest" description="Disordered" evidence="1">
    <location>
        <begin position="94"/>
        <end position="115"/>
    </location>
</feature>
<sequence>MARLACLPPAARQLWPESLHRMDDGFLEIHSNIASLKDKPGPSQSWPGAQVRSSGPEVTVQGKISKHDKSLEPNRAPIIRCLSQTSLRSNKPCHALMGRMSNDGLPKDKQRQQQN</sequence>
<feature type="compositionally biased region" description="Basic and acidic residues" evidence="1">
    <location>
        <begin position="105"/>
        <end position="115"/>
    </location>
</feature>
<feature type="compositionally biased region" description="Polar residues" evidence="1">
    <location>
        <begin position="42"/>
        <end position="53"/>
    </location>
</feature>
<dbReference type="AlphaFoldDB" id="A0A9P7N914"/>
<feature type="region of interest" description="Disordered" evidence="1">
    <location>
        <begin position="35"/>
        <end position="69"/>
    </location>
</feature>